<dbReference type="SUPFAM" id="SSF69318">
    <property type="entry name" value="Integrin alpha N-terminal domain"/>
    <property type="match status" value="1"/>
</dbReference>
<dbReference type="InterPro" id="IPR028994">
    <property type="entry name" value="Integrin_alpha_N"/>
</dbReference>
<reference evidence="1 2" key="1">
    <citation type="journal article" date="2014" name="Nat. Genet.">
        <title>Genome and transcriptome of the porcine whipworm Trichuris suis.</title>
        <authorList>
            <person name="Jex A.R."/>
            <person name="Nejsum P."/>
            <person name="Schwarz E.M."/>
            <person name="Hu L."/>
            <person name="Young N.D."/>
            <person name="Hall R.S."/>
            <person name="Korhonen P.K."/>
            <person name="Liao S."/>
            <person name="Thamsborg S."/>
            <person name="Xia J."/>
            <person name="Xu P."/>
            <person name="Wang S."/>
            <person name="Scheerlinck J.P."/>
            <person name="Hofmann A."/>
            <person name="Sternberg P.W."/>
            <person name="Wang J."/>
            <person name="Gasser R.B."/>
        </authorList>
    </citation>
    <scope>NUCLEOTIDE SEQUENCE [LARGE SCALE GENOMIC DNA]</scope>
    <source>
        <strain evidence="1">DCEP-RM93M</strain>
    </source>
</reference>
<evidence type="ECO:0000313" key="2">
    <source>
        <dbReference type="Proteomes" id="UP000030764"/>
    </source>
</evidence>
<dbReference type="EMBL" id="KL363239">
    <property type="protein sequence ID" value="KFD51457.1"/>
    <property type="molecule type" value="Genomic_DNA"/>
</dbReference>
<dbReference type="PANTHER" id="PTHR16317:SF1">
    <property type="entry name" value="KICSTOR COMPLEX PROTEIN ITFG2"/>
    <property type="match status" value="1"/>
</dbReference>
<gene>
    <name evidence="1" type="ORF">M513_07670</name>
</gene>
<organism evidence="1 2">
    <name type="scientific">Trichuris suis</name>
    <name type="common">pig whipworm</name>
    <dbReference type="NCBI Taxonomy" id="68888"/>
    <lineage>
        <taxon>Eukaryota</taxon>
        <taxon>Metazoa</taxon>
        <taxon>Ecdysozoa</taxon>
        <taxon>Nematoda</taxon>
        <taxon>Enoplea</taxon>
        <taxon>Dorylaimia</taxon>
        <taxon>Trichinellida</taxon>
        <taxon>Trichuridae</taxon>
        <taxon>Trichuris</taxon>
    </lineage>
</organism>
<name>A0A085M2L1_9BILA</name>
<dbReference type="AlphaFoldDB" id="A0A085M2L1"/>
<dbReference type="InterPro" id="IPR031793">
    <property type="entry name" value="KICSTOR_ITFG2"/>
</dbReference>
<accession>A0A085M2L1</accession>
<evidence type="ECO:0008006" key="3">
    <source>
        <dbReference type="Google" id="ProtNLM"/>
    </source>
</evidence>
<feature type="non-terminal residue" evidence="1">
    <location>
        <position position="378"/>
    </location>
</feature>
<evidence type="ECO:0000313" key="1">
    <source>
        <dbReference type="EMBL" id="KFD51457.1"/>
    </source>
</evidence>
<protein>
    <recommendedName>
        <fullName evidence="3">FG-GAP repeat protein</fullName>
    </recommendedName>
</protein>
<proteinExistence type="predicted"/>
<sequence length="378" mass="41891">MVNRIVEAPFDSRTPLPFPWICSALLVDDLDRDGLLEILAASRCGKLTVFKVKTDCELWTRSAEVMGLVTALTTGDLMNDGRHMIVSISESGDCNVFRFVSTSSSCVLELCLTQTLQANISAAYVGDVDGDSHPELLVALTDRVVRTYRYVGENGGHLVAISKWETPAFISCLSCCYDSSATNSEQTAAMVYVSQPNGRYIVLKPRHGSGQVRREASMESDPSLSYYASSTMGLVLCINASFVSSFYTDLQRLVFVEPNKAEVHVKLPRPPLAINTMMAPIWRLSGDQRPLQMTRMFIVGTEAGKVYLCSFKGHVVKLIEANLQTKVRIFSSAIGRLSSALPRVEQCVVVVCNQNNRLLLYTMRYDKLFKLQPHETCS</sequence>
<dbReference type="GO" id="GO:0032006">
    <property type="term" value="P:regulation of TOR signaling"/>
    <property type="evidence" value="ECO:0007669"/>
    <property type="project" value="TreeGrafter"/>
</dbReference>
<dbReference type="Pfam" id="PF15907">
    <property type="entry name" value="Itfg2"/>
    <property type="match status" value="1"/>
</dbReference>
<dbReference type="Proteomes" id="UP000030764">
    <property type="component" value="Unassembled WGS sequence"/>
</dbReference>
<dbReference type="OrthoDB" id="9996127at2759"/>
<keyword evidence="2" id="KW-1185">Reference proteome</keyword>
<dbReference type="PANTHER" id="PTHR16317">
    <property type="entry name" value="INTEGRIN ALPHA REPEAT DOMAIN-CONTAINING"/>
    <property type="match status" value="1"/>
</dbReference>